<feature type="domain" description="RNB" evidence="11">
    <location>
        <begin position="190"/>
        <end position="517"/>
    </location>
</feature>
<dbReference type="InterPro" id="IPR050180">
    <property type="entry name" value="RNR_Ribonuclease"/>
</dbReference>
<evidence type="ECO:0000256" key="6">
    <source>
        <dbReference type="ARBA" id="ARBA00022801"/>
    </source>
</evidence>
<comment type="similarity">
    <text evidence="3 9">Belongs to the RNR ribonuclease family. RNase II subfamily.</text>
</comment>
<organism evidence="12 13">
    <name type="scientific">Zobellella denitrificans</name>
    <dbReference type="NCBI Taxonomy" id="347534"/>
    <lineage>
        <taxon>Bacteria</taxon>
        <taxon>Pseudomonadati</taxon>
        <taxon>Pseudomonadota</taxon>
        <taxon>Gammaproteobacteria</taxon>
        <taxon>Aeromonadales</taxon>
        <taxon>Aeromonadaceae</taxon>
        <taxon>Zobellella</taxon>
    </lineage>
</organism>
<keyword evidence="4 9" id="KW-0963">Cytoplasm</keyword>
<feature type="domain" description="Cold-shock" evidence="10">
    <location>
        <begin position="23"/>
        <end position="79"/>
    </location>
</feature>
<dbReference type="NCBIfam" id="TIGR00358">
    <property type="entry name" value="3_prime_RNase"/>
    <property type="match status" value="1"/>
</dbReference>
<dbReference type="KEGG" id="zdf:AN401_00240"/>
<dbReference type="GO" id="GO:0008859">
    <property type="term" value="F:exoribonuclease II activity"/>
    <property type="evidence" value="ECO:0007669"/>
    <property type="project" value="UniProtKB-UniRule"/>
</dbReference>
<dbReference type="InterPro" id="IPR001900">
    <property type="entry name" value="RNase_II/R"/>
</dbReference>
<dbReference type="InterPro" id="IPR011804">
    <property type="entry name" value="RNase_II"/>
</dbReference>
<evidence type="ECO:0000256" key="3">
    <source>
        <dbReference type="ARBA" id="ARBA00009925"/>
    </source>
</evidence>
<dbReference type="InterPro" id="IPR022966">
    <property type="entry name" value="RNase_II/R_CS"/>
</dbReference>
<dbReference type="GO" id="GO:0006402">
    <property type="term" value="P:mRNA catabolic process"/>
    <property type="evidence" value="ECO:0007669"/>
    <property type="project" value="UniProtKB-UniRule"/>
</dbReference>
<dbReference type="RefSeq" id="WP_094041257.1">
    <property type="nucleotide sequence ID" value="NZ_CP012621.1"/>
</dbReference>
<dbReference type="NCBIfam" id="TIGR02062">
    <property type="entry name" value="RNase_B"/>
    <property type="match status" value="1"/>
</dbReference>
<dbReference type="InterPro" id="IPR012340">
    <property type="entry name" value="NA-bd_OB-fold"/>
</dbReference>
<dbReference type="OrthoDB" id="9764149at2"/>
<dbReference type="Proteomes" id="UP000217763">
    <property type="component" value="Chromosome"/>
</dbReference>
<accession>A0A231MUP4</accession>
<reference evidence="13" key="1">
    <citation type="submission" date="2015-09" db="EMBL/GenBank/DDBJ databases">
        <authorList>
            <person name="Shao Z."/>
            <person name="Wang L."/>
        </authorList>
    </citation>
    <scope>NUCLEOTIDE SEQUENCE [LARGE SCALE GENOMIC DNA]</scope>
    <source>
        <strain evidence="13">F13-1</strain>
    </source>
</reference>
<evidence type="ECO:0000256" key="1">
    <source>
        <dbReference type="ARBA" id="ARBA00001849"/>
    </source>
</evidence>
<keyword evidence="7 9" id="KW-0269">Exonuclease</keyword>
<dbReference type="SMART" id="SM00357">
    <property type="entry name" value="CSP"/>
    <property type="match status" value="1"/>
</dbReference>
<dbReference type="Pfam" id="PF08206">
    <property type="entry name" value="OB_RNB"/>
    <property type="match status" value="1"/>
</dbReference>
<protein>
    <recommendedName>
        <fullName evidence="9">Exoribonuclease 2</fullName>
        <ecNumber evidence="9">3.1.13.1</ecNumber>
    </recommendedName>
    <alternativeName>
        <fullName evidence="9">Exoribonuclease II</fullName>
        <shortName evidence="9">RNase II</shortName>
        <shortName evidence="9">Ribonuclease II</shortName>
    </alternativeName>
</protein>
<dbReference type="PROSITE" id="PS01175">
    <property type="entry name" value="RIBONUCLEASE_II"/>
    <property type="match status" value="1"/>
</dbReference>
<gene>
    <name evidence="9" type="primary">rnb</name>
    <name evidence="12" type="ORF">AN401_00240</name>
</gene>
<dbReference type="InterPro" id="IPR011129">
    <property type="entry name" value="CSD"/>
</dbReference>
<dbReference type="Pfam" id="PF00773">
    <property type="entry name" value="RNB"/>
    <property type="match status" value="1"/>
</dbReference>
<keyword evidence="5 9" id="KW-0540">Nuclease</keyword>
<keyword evidence="8 9" id="KW-0694">RNA-binding</keyword>
<keyword evidence="13" id="KW-1185">Reference proteome</keyword>
<name>A0A231MUP4_9GAMM</name>
<dbReference type="SUPFAM" id="SSF50249">
    <property type="entry name" value="Nucleic acid-binding proteins"/>
    <property type="match status" value="4"/>
</dbReference>
<proteinExistence type="inferred from homology"/>
<dbReference type="Gene3D" id="2.40.50.640">
    <property type="match status" value="1"/>
</dbReference>
<evidence type="ECO:0000313" key="12">
    <source>
        <dbReference type="EMBL" id="ATG72461.1"/>
    </source>
</evidence>
<dbReference type="SMART" id="SM00955">
    <property type="entry name" value="RNB"/>
    <property type="match status" value="1"/>
</dbReference>
<dbReference type="NCBIfam" id="NF003455">
    <property type="entry name" value="PRK05054.1"/>
    <property type="match status" value="1"/>
</dbReference>
<evidence type="ECO:0000256" key="8">
    <source>
        <dbReference type="ARBA" id="ARBA00022884"/>
    </source>
</evidence>
<dbReference type="GO" id="GO:0005829">
    <property type="term" value="C:cytosol"/>
    <property type="evidence" value="ECO:0007669"/>
    <property type="project" value="TreeGrafter"/>
</dbReference>
<evidence type="ECO:0000256" key="5">
    <source>
        <dbReference type="ARBA" id="ARBA00022722"/>
    </source>
</evidence>
<dbReference type="EMBL" id="CP012621">
    <property type="protein sequence ID" value="ATG72461.1"/>
    <property type="molecule type" value="Genomic_DNA"/>
</dbReference>
<evidence type="ECO:0000256" key="9">
    <source>
        <dbReference type="HAMAP-Rule" id="MF_01036"/>
    </source>
</evidence>
<dbReference type="InterPro" id="IPR013223">
    <property type="entry name" value="RNase_B_OB_dom"/>
</dbReference>
<comment type="function">
    <text evidence="9">Involved in mRNA degradation. Hydrolyzes single-stranded polyribonucleotides processively in the 3' to 5' direction.</text>
</comment>
<keyword evidence="6 9" id="KW-0378">Hydrolase</keyword>
<dbReference type="InterPro" id="IPR004476">
    <property type="entry name" value="RNase_II/RNase_R"/>
</dbReference>
<evidence type="ECO:0000256" key="7">
    <source>
        <dbReference type="ARBA" id="ARBA00022839"/>
    </source>
</evidence>
<evidence type="ECO:0000256" key="2">
    <source>
        <dbReference type="ARBA" id="ARBA00004496"/>
    </source>
</evidence>
<comment type="subcellular location">
    <subcellularLocation>
        <location evidence="2 9">Cytoplasm</location>
    </subcellularLocation>
</comment>
<dbReference type="EC" id="3.1.13.1" evidence="9"/>
<evidence type="ECO:0000259" key="10">
    <source>
        <dbReference type="SMART" id="SM00357"/>
    </source>
</evidence>
<dbReference type="Gene3D" id="2.40.50.140">
    <property type="entry name" value="Nucleic acid-binding proteins"/>
    <property type="match status" value="2"/>
</dbReference>
<evidence type="ECO:0000313" key="13">
    <source>
        <dbReference type="Proteomes" id="UP000217763"/>
    </source>
</evidence>
<evidence type="ECO:0000256" key="4">
    <source>
        <dbReference type="ARBA" id="ARBA00022490"/>
    </source>
</evidence>
<dbReference type="GO" id="GO:0003723">
    <property type="term" value="F:RNA binding"/>
    <property type="evidence" value="ECO:0007669"/>
    <property type="project" value="UniProtKB-KW"/>
</dbReference>
<sequence length="661" mass="74763">MLQDNPLLAQLKQQLRESMPTKEGTVKATAKGFGFLEVSEKESIFIPPPYMKKVLHGDRITALVRTENEKEVAEPETLVEQGLTRFVARVKWFRDRLNIVPDHPLIKDAIKARTIKGLDEKGLKEGDWVLGELKRHALKDNGFFAEVVELIAGVDDPIAPWWVVLARNKLANQAPRDQDEWQTLEESLPRRDLTEVPFFTIDSESTQDMDDALSVKKLDNGWELTVAIADPTAYVPHDSDLDKVAAERAFTVYLPGRNIPMLPRTLADELCSLKAGEERPALCARLLIDFDGKVTDQVEFFAARIRSQAKLAYDKVSDWVEQKGDWQPESEVIAEQLRELTELTRARSAWRSEHAIVFKDRPDYRFELDDASNVVAIHVDHRRIANQMVEEAMIAANLACGNWLAEHAGTGVFNVHAGFDAEKLAQVAELLQAHEAPFEPESLASLEGFCALRRWLDARDTSYLDNRVRRYQSFAAMSVTPAEHYGLGLAAYATWTSPIRKYGDIINHRLIKAILAEQEHEAHAPSAELAQHLSEQRRMHRRAERDIADWLYVRYLQPAVAEGKVFDAEIIDIGRGGVKLRLQENGAVVFMPSSLILANRDRLECSWDDGRVYLDKEAVYELGQHIQVILTEAIEDTRSLIAKPAIPLVPEKQEKPEQPAS</sequence>
<evidence type="ECO:0000259" key="11">
    <source>
        <dbReference type="SMART" id="SM00955"/>
    </source>
</evidence>
<dbReference type="AlphaFoldDB" id="A0A231MUP4"/>
<comment type="catalytic activity">
    <reaction evidence="1 9">
        <text>Exonucleolytic cleavage in the 3'- to 5'-direction to yield nucleoside 5'-phosphates.</text>
        <dbReference type="EC" id="3.1.13.1"/>
    </reaction>
</comment>
<dbReference type="PANTHER" id="PTHR23355:SF37">
    <property type="entry name" value="EXORIBONUCLEASE 2"/>
    <property type="match status" value="1"/>
</dbReference>
<dbReference type="HAMAP" id="MF_01036">
    <property type="entry name" value="RNase_II"/>
    <property type="match status" value="1"/>
</dbReference>
<dbReference type="PANTHER" id="PTHR23355">
    <property type="entry name" value="RIBONUCLEASE"/>
    <property type="match status" value="1"/>
</dbReference>